<evidence type="ECO:0000313" key="2">
    <source>
        <dbReference type="Proteomes" id="UP000026960"/>
    </source>
</evidence>
<reference evidence="1" key="2">
    <citation type="submission" date="2015-03" db="UniProtKB">
        <authorList>
            <consortium name="EnsemblPlants"/>
        </authorList>
    </citation>
    <scope>IDENTIFICATION</scope>
</reference>
<accession>A0A0D3HTW9</accession>
<proteinExistence type="predicted"/>
<dbReference type="AlphaFoldDB" id="A0A0D3HTW9"/>
<evidence type="ECO:0000313" key="1">
    <source>
        <dbReference type="EnsemblPlants" id="OBART12G10300.1"/>
    </source>
</evidence>
<dbReference type="Proteomes" id="UP000026960">
    <property type="component" value="Chromosome 12"/>
</dbReference>
<reference evidence="1" key="1">
    <citation type="journal article" date="2009" name="Rice">
        <title>De Novo Next Generation Sequencing of Plant Genomes.</title>
        <authorList>
            <person name="Rounsley S."/>
            <person name="Marri P.R."/>
            <person name="Yu Y."/>
            <person name="He R."/>
            <person name="Sisneros N."/>
            <person name="Goicoechea J.L."/>
            <person name="Lee S.J."/>
            <person name="Angelova A."/>
            <person name="Kudrna D."/>
            <person name="Luo M."/>
            <person name="Affourtit J."/>
            <person name="Desany B."/>
            <person name="Knight J."/>
            <person name="Niazi F."/>
            <person name="Egholm M."/>
            <person name="Wing R.A."/>
        </authorList>
    </citation>
    <scope>NUCLEOTIDE SEQUENCE [LARGE SCALE GENOMIC DNA]</scope>
    <source>
        <strain evidence="1">cv. IRGC 105608</strain>
    </source>
</reference>
<dbReference type="Gramene" id="OBART12G10300.1">
    <property type="protein sequence ID" value="OBART12G10300.1"/>
    <property type="gene ID" value="OBART12G10300"/>
</dbReference>
<organism evidence="1">
    <name type="scientific">Oryza barthii</name>
    <dbReference type="NCBI Taxonomy" id="65489"/>
    <lineage>
        <taxon>Eukaryota</taxon>
        <taxon>Viridiplantae</taxon>
        <taxon>Streptophyta</taxon>
        <taxon>Embryophyta</taxon>
        <taxon>Tracheophyta</taxon>
        <taxon>Spermatophyta</taxon>
        <taxon>Magnoliopsida</taxon>
        <taxon>Liliopsida</taxon>
        <taxon>Poales</taxon>
        <taxon>Poaceae</taxon>
        <taxon>BOP clade</taxon>
        <taxon>Oryzoideae</taxon>
        <taxon>Oryzeae</taxon>
        <taxon>Oryzinae</taxon>
        <taxon>Oryza</taxon>
    </lineage>
</organism>
<dbReference type="STRING" id="65489.A0A0D3HTW9"/>
<dbReference type="PaxDb" id="65489-OBART12G10300.1"/>
<dbReference type="EnsemblPlants" id="OBART12G10300.1">
    <property type="protein sequence ID" value="OBART12G10300.1"/>
    <property type="gene ID" value="OBART12G10300"/>
</dbReference>
<sequence length="143" mass="16171">MVDSDELVPFNFDDTERIRSIWDQILKGYGIIPICTNSSSPVRSNMISSHVKLFDNNRCARFAVEQDPDPESLSCENLKCGDDIGIGYIVAIVRVIFVHDRVLVIVGDLEGVKVFRLDKMTFTTATSCHPLVQCLIEWSWMMA</sequence>
<name>A0A0D3HTW9_9ORYZ</name>
<protein>
    <submittedName>
        <fullName evidence="1">Uncharacterized protein</fullName>
    </submittedName>
</protein>
<keyword evidence="2" id="KW-1185">Reference proteome</keyword>
<dbReference type="HOGENOM" id="CLU_150910_0_0_1"/>